<dbReference type="Proteomes" id="UP000422569">
    <property type="component" value="Chromosome"/>
</dbReference>
<proteinExistence type="predicted"/>
<dbReference type="NCBIfam" id="TIGR00696">
    <property type="entry name" value="wecG_tagA_cpsF"/>
    <property type="match status" value="1"/>
</dbReference>
<sequence>MRMWRRLLTPSCELTTMSSISGARAPAQVVPIAITVNVGSRAAAIDKILERLHAGLGFRFYTLNLDHLSRLSENAEFRAAYRAAELVSADGWPIVWLMRRQGASVARTTGADLIEPICAAAARNGFGIYFVGPGEASQAGAIANLRAGSPGLKVVGAECPSLSEQLDEASLTQLASRIERSGAALCFLALGSPKQELAAHRLRVLCPKVGFIGIGAGMDFLSGFAIRAPLRMQRWRLEWLWRLVTQPKRLAPRYWRCGSFFAALILRGAIDRNELAVVRGADARLRHALDPR</sequence>
<keyword evidence="2 3" id="KW-0808">Transferase</keyword>
<dbReference type="Pfam" id="PF03808">
    <property type="entry name" value="Glyco_tran_WecG"/>
    <property type="match status" value="1"/>
</dbReference>
<keyword evidence="1" id="KW-0328">Glycosyltransferase</keyword>
<gene>
    <name evidence="3" type="ORF">F7D14_07400</name>
</gene>
<dbReference type="EMBL" id="CP044331">
    <property type="protein sequence ID" value="QGM97314.1"/>
    <property type="molecule type" value="Genomic_DNA"/>
</dbReference>
<dbReference type="AlphaFoldDB" id="A0A6B8M0M2"/>
<keyword evidence="4" id="KW-1185">Reference proteome</keyword>
<reference evidence="3 4" key="1">
    <citation type="submission" date="2019-09" db="EMBL/GenBank/DDBJ databases">
        <title>Isolation and complete genome sequencing of Methylocystis species.</title>
        <authorList>
            <person name="Rumah B.L."/>
            <person name="Stead C.E."/>
            <person name="Stevens B.C."/>
            <person name="Minton N.P."/>
            <person name="Grosse-Honebrink A."/>
            <person name="Zhang Y."/>
        </authorList>
    </citation>
    <scope>NUCLEOTIDE SEQUENCE [LARGE SCALE GENOMIC DNA]</scope>
    <source>
        <strain evidence="3 4">BRCS2</strain>
    </source>
</reference>
<evidence type="ECO:0000313" key="3">
    <source>
        <dbReference type="EMBL" id="QGM97314.1"/>
    </source>
</evidence>
<organism evidence="3 4">
    <name type="scientific">Methylocystis parvus</name>
    <dbReference type="NCBI Taxonomy" id="134"/>
    <lineage>
        <taxon>Bacteria</taxon>
        <taxon>Pseudomonadati</taxon>
        <taxon>Pseudomonadota</taxon>
        <taxon>Alphaproteobacteria</taxon>
        <taxon>Hyphomicrobiales</taxon>
        <taxon>Methylocystaceae</taxon>
        <taxon>Methylocystis</taxon>
    </lineage>
</organism>
<dbReference type="PANTHER" id="PTHR34136">
    <property type="match status" value="1"/>
</dbReference>
<dbReference type="InterPro" id="IPR004629">
    <property type="entry name" value="WecG_TagA_CpsF"/>
</dbReference>
<evidence type="ECO:0000313" key="4">
    <source>
        <dbReference type="Proteomes" id="UP000422569"/>
    </source>
</evidence>
<dbReference type="PANTHER" id="PTHR34136:SF1">
    <property type="entry name" value="UDP-N-ACETYL-D-MANNOSAMINURONIC ACID TRANSFERASE"/>
    <property type="match status" value="1"/>
</dbReference>
<accession>A0A6B8M0M2</accession>
<evidence type="ECO:0000256" key="1">
    <source>
        <dbReference type="ARBA" id="ARBA00022676"/>
    </source>
</evidence>
<dbReference type="KEGG" id="mpar:F7D14_07400"/>
<dbReference type="GO" id="GO:0016758">
    <property type="term" value="F:hexosyltransferase activity"/>
    <property type="evidence" value="ECO:0007669"/>
    <property type="project" value="TreeGrafter"/>
</dbReference>
<name>A0A6B8M0M2_9HYPH</name>
<evidence type="ECO:0000256" key="2">
    <source>
        <dbReference type="ARBA" id="ARBA00022679"/>
    </source>
</evidence>
<dbReference type="CDD" id="cd06533">
    <property type="entry name" value="Glyco_transf_WecG_TagA"/>
    <property type="match status" value="1"/>
</dbReference>
<protein>
    <submittedName>
        <fullName evidence="3">WecB/TagA/CpsF family glycosyltransferase</fullName>
    </submittedName>
</protein>